<evidence type="ECO:0000256" key="3">
    <source>
        <dbReference type="ARBA" id="ARBA00022448"/>
    </source>
</evidence>
<feature type="region of interest" description="Disordered" evidence="10">
    <location>
        <begin position="460"/>
        <end position="485"/>
    </location>
</feature>
<keyword evidence="13" id="KW-1185">Reference proteome</keyword>
<keyword evidence="3" id="KW-0813">Transport</keyword>
<feature type="compositionally biased region" description="Low complexity" evidence="10">
    <location>
        <begin position="261"/>
        <end position="272"/>
    </location>
</feature>
<dbReference type="PANTHER" id="PTHR23198">
    <property type="entry name" value="NUCLEOPORIN"/>
    <property type="match status" value="1"/>
</dbReference>
<sequence length="1265" mass="131580">FGAPSPAAPAPAAFGAFGAPAAAAPAPAAFGGFGSPAPAAPAPAAWGGFSPAPAAPAPFGGALFSPPAAAPAPAAAAPAVLTSAGTSVPGDPALAGKLAMVENLQASLALVSGSPASSLAPPTGSTYDTHGAPSSTSSSALRSYQNAASTLGRVRPRFGNNLLSPTASAASHPHAAGGASSLLSPDAYLGNSTKRLVIKQGALTPSKVSRSNLRLTLGSPAPPKPASAATPAAKPLSAIEAGAERSPTPMHPAALKSSLKVVSPPAVSSPAPVQSPLPPAPIVEDDDDDDDPANPLAPTLTDPSYDVSPPLAVLQSMSEIELATITGFRVSNEHGSISWIGAVDVRGCDLDAVVEIADKEAAVYTEMEEAGTKPAVGTALNRPAIIELKNIFPETPGDASAAERFQRKLTRTTAKIGAEFVSYDADCGVWCFKTAHFSRYGLLDSDDSEEETAAEPTTLALLPPNDQRPASSLIRGPGRALSTPTMTEDVMVGDEDVSTDAAVMRRADDAYAKLLMVNSHNAAMENPAYSTDEVFSSSVYSSSVAPMLLPPPPSPPRASRAPAPPPPSYAEFNELSFNRFGKNGACARIKATLGVSNKPSIRDAATFMGRSHSACFTPDGRVISISPTHINSLVITPPPATASDPALIEMFVKSCSSPPAPSVPSPTSAPSFSLPLSPIPSPSMMSTLDAFCDHTEDRSPLNRATSLLFALFGAEPDAPAVLISPEMRLGAFRRWLSSCVEQEVREKAEACLARNDIHEAVFAALTSGDLDIAMDTCAKAECHRLATVIAASSDAGFIDQQLTAWQRSGAFDLLNPSMLRVYSALGGRADVESDIFKAGGVDLSWMRRLALSMWTASFDSVADLVKKYTQDAADGLVPPPIPAYLPVSTRDTTYKSLLFNILSLTSNSTPFISSRTADVIAPSGYSADPHDSETAFFVGAFLIALGKAGALPMEDAVRLAETYAQAHVEAGRWEHAALILLCAETLVAPGDKAACSAFCAAKAKDLVLRNAYDGSRTPDAPLLRSFGVPRAWLDEARALRAGRSGDLVGHIKHLVAAGSIEQAAKSSKLLVARALLDGKEEELAELLGDMEECGAKSIQGWMGENGSGVVLEYLKLKSSVSDVLTTEQARSGNTNELSMWSEAEVASLIDTAEWLTTLIAPKDPADFHLSYVEANCANDAEQQRLVMAAAFSELRSKIVSIKLLLTILQNEGDSSGILEVDGTGDMSQRILQCLRAGGKVDVGGSLEDVQLKAFRGIASAMIESM</sequence>
<keyword evidence="8" id="KW-0906">Nuclear pore complex</keyword>
<keyword evidence="6" id="KW-0653">Protein transport</keyword>
<dbReference type="PANTHER" id="PTHR23198:SF6">
    <property type="entry name" value="NUCLEAR PORE COMPLEX PROTEIN NUP98-NUP96"/>
    <property type="match status" value="1"/>
</dbReference>
<evidence type="ECO:0000256" key="8">
    <source>
        <dbReference type="ARBA" id="ARBA00023132"/>
    </source>
</evidence>
<feature type="region of interest" description="Disordered" evidence="10">
    <location>
        <begin position="261"/>
        <end position="307"/>
    </location>
</feature>
<dbReference type="EMBL" id="BRYB01001031">
    <property type="protein sequence ID" value="GMI41867.1"/>
    <property type="molecule type" value="Genomic_DNA"/>
</dbReference>
<feature type="region of interest" description="Disordered" evidence="10">
    <location>
        <begin position="209"/>
        <end position="235"/>
    </location>
</feature>
<gene>
    <name evidence="12" type="ORF">TeGR_g3781</name>
</gene>
<evidence type="ECO:0000256" key="1">
    <source>
        <dbReference type="ARBA" id="ARBA00004567"/>
    </source>
</evidence>
<evidence type="ECO:0000256" key="2">
    <source>
        <dbReference type="ARBA" id="ARBA00008926"/>
    </source>
</evidence>
<dbReference type="Gene3D" id="3.30.1610.10">
    <property type="entry name" value="Peptidase S59, nucleoporin"/>
    <property type="match status" value="1"/>
</dbReference>
<dbReference type="Pfam" id="PF04096">
    <property type="entry name" value="Nucleoporin2"/>
    <property type="match status" value="1"/>
</dbReference>
<evidence type="ECO:0000256" key="6">
    <source>
        <dbReference type="ARBA" id="ARBA00022927"/>
    </source>
</evidence>
<keyword evidence="4" id="KW-0068">Autocatalytic cleavage</keyword>
<name>A0ABQ6N623_9STRA</name>
<evidence type="ECO:0000259" key="11">
    <source>
        <dbReference type="PROSITE" id="PS51434"/>
    </source>
</evidence>
<dbReference type="SUPFAM" id="SSF82215">
    <property type="entry name" value="C-terminal autoproteolytic domain of nucleoporin nup98"/>
    <property type="match status" value="1"/>
</dbReference>
<proteinExistence type="inferred from homology"/>
<evidence type="ECO:0000313" key="12">
    <source>
        <dbReference type="EMBL" id="GMI41867.1"/>
    </source>
</evidence>
<feature type="domain" description="Peptidase S59" evidence="11">
    <location>
        <begin position="302"/>
        <end position="437"/>
    </location>
</feature>
<protein>
    <recommendedName>
        <fullName evidence="11">Peptidase S59 domain-containing protein</fullName>
    </recommendedName>
</protein>
<keyword evidence="5" id="KW-0509">mRNA transport</keyword>
<feature type="non-terminal residue" evidence="12">
    <location>
        <position position="1"/>
    </location>
</feature>
<keyword evidence="9" id="KW-0539">Nucleus</keyword>
<feature type="compositionally biased region" description="Low complexity" evidence="10">
    <location>
        <begin position="226"/>
        <end position="235"/>
    </location>
</feature>
<dbReference type="InterPro" id="IPR021967">
    <property type="entry name" value="Nup98_C"/>
</dbReference>
<dbReference type="InterPro" id="IPR036903">
    <property type="entry name" value="Nup98_auto-Pept-S59_dom_sf"/>
</dbReference>
<evidence type="ECO:0000256" key="7">
    <source>
        <dbReference type="ARBA" id="ARBA00023010"/>
    </source>
</evidence>
<accession>A0ABQ6N623</accession>
<evidence type="ECO:0000256" key="10">
    <source>
        <dbReference type="SAM" id="MobiDB-lite"/>
    </source>
</evidence>
<reference evidence="12 13" key="1">
    <citation type="journal article" date="2023" name="Commun. Biol.">
        <title>Genome analysis of Parmales, the sister group of diatoms, reveals the evolutionary specialization of diatoms from phago-mixotrophs to photoautotrophs.</title>
        <authorList>
            <person name="Ban H."/>
            <person name="Sato S."/>
            <person name="Yoshikawa S."/>
            <person name="Yamada K."/>
            <person name="Nakamura Y."/>
            <person name="Ichinomiya M."/>
            <person name="Sato N."/>
            <person name="Blanc-Mathieu R."/>
            <person name="Endo H."/>
            <person name="Kuwata A."/>
            <person name="Ogata H."/>
        </authorList>
    </citation>
    <scope>NUCLEOTIDE SEQUENCE [LARGE SCALE GENOMIC DNA]</scope>
</reference>
<dbReference type="Proteomes" id="UP001165060">
    <property type="component" value="Unassembled WGS sequence"/>
</dbReference>
<dbReference type="InterPro" id="IPR007230">
    <property type="entry name" value="Nup98_auto-Pept-S59_dom"/>
</dbReference>
<dbReference type="PROSITE" id="PS51434">
    <property type="entry name" value="NUP_C"/>
    <property type="match status" value="1"/>
</dbReference>
<comment type="similarity">
    <text evidence="2">Belongs to the nucleoporin GLFG family.</text>
</comment>
<organism evidence="12 13">
    <name type="scientific">Tetraparma gracilis</name>
    <dbReference type="NCBI Taxonomy" id="2962635"/>
    <lineage>
        <taxon>Eukaryota</taxon>
        <taxon>Sar</taxon>
        <taxon>Stramenopiles</taxon>
        <taxon>Ochrophyta</taxon>
        <taxon>Bolidophyceae</taxon>
        <taxon>Parmales</taxon>
        <taxon>Triparmaceae</taxon>
        <taxon>Tetraparma</taxon>
    </lineage>
</organism>
<dbReference type="Gene3D" id="1.25.40.690">
    <property type="match status" value="1"/>
</dbReference>
<comment type="subcellular location">
    <subcellularLocation>
        <location evidence="1">Nucleus</location>
        <location evidence="1">Nuclear pore complex</location>
    </subcellularLocation>
</comment>
<keyword evidence="7" id="KW-0811">Translocation</keyword>
<feature type="compositionally biased region" description="Acidic residues" evidence="10">
    <location>
        <begin position="283"/>
        <end position="292"/>
    </location>
</feature>
<evidence type="ECO:0000256" key="4">
    <source>
        <dbReference type="ARBA" id="ARBA00022813"/>
    </source>
</evidence>
<evidence type="ECO:0000313" key="13">
    <source>
        <dbReference type="Proteomes" id="UP001165060"/>
    </source>
</evidence>
<dbReference type="Pfam" id="PF12110">
    <property type="entry name" value="Nup96"/>
    <property type="match status" value="1"/>
</dbReference>
<feature type="region of interest" description="Disordered" evidence="10">
    <location>
        <begin position="119"/>
        <end position="144"/>
    </location>
</feature>
<evidence type="ECO:0000256" key="9">
    <source>
        <dbReference type="ARBA" id="ARBA00023242"/>
    </source>
</evidence>
<comment type="caution">
    <text evidence="12">The sequence shown here is derived from an EMBL/GenBank/DDBJ whole genome shotgun (WGS) entry which is preliminary data.</text>
</comment>
<dbReference type="InterPro" id="IPR037665">
    <property type="entry name" value="Nucleoporin_S59-like"/>
</dbReference>
<evidence type="ECO:0000256" key="5">
    <source>
        <dbReference type="ARBA" id="ARBA00022816"/>
    </source>
</evidence>